<feature type="compositionally biased region" description="Basic and acidic residues" evidence="1">
    <location>
        <begin position="182"/>
        <end position="201"/>
    </location>
</feature>
<accession>A0ABR3EKV8</accession>
<keyword evidence="3" id="KW-1185">Reference proteome</keyword>
<gene>
    <name evidence="2" type="ORF">V5O48_018550</name>
</gene>
<dbReference type="InterPro" id="IPR041078">
    <property type="entry name" value="Plavaka"/>
</dbReference>
<name>A0ABR3EKV8_9AGAR</name>
<proteinExistence type="predicted"/>
<dbReference type="Pfam" id="PF18759">
    <property type="entry name" value="Plavaka"/>
    <property type="match status" value="1"/>
</dbReference>
<evidence type="ECO:0000313" key="3">
    <source>
        <dbReference type="Proteomes" id="UP001465976"/>
    </source>
</evidence>
<organism evidence="2 3">
    <name type="scientific">Marasmius crinis-equi</name>
    <dbReference type="NCBI Taxonomy" id="585013"/>
    <lineage>
        <taxon>Eukaryota</taxon>
        <taxon>Fungi</taxon>
        <taxon>Dikarya</taxon>
        <taxon>Basidiomycota</taxon>
        <taxon>Agaricomycotina</taxon>
        <taxon>Agaricomycetes</taxon>
        <taxon>Agaricomycetidae</taxon>
        <taxon>Agaricales</taxon>
        <taxon>Marasmiineae</taxon>
        <taxon>Marasmiaceae</taxon>
        <taxon>Marasmius</taxon>
    </lineage>
</organism>
<comment type="caution">
    <text evidence="2">The sequence shown here is derived from an EMBL/GenBank/DDBJ whole genome shotgun (WGS) entry which is preliminary data.</text>
</comment>
<evidence type="ECO:0000313" key="2">
    <source>
        <dbReference type="EMBL" id="KAL0563516.1"/>
    </source>
</evidence>
<feature type="region of interest" description="Disordered" evidence="1">
    <location>
        <begin position="70"/>
        <end position="134"/>
    </location>
</feature>
<dbReference type="Proteomes" id="UP001465976">
    <property type="component" value="Unassembled WGS sequence"/>
</dbReference>
<feature type="region of interest" description="Disordered" evidence="1">
    <location>
        <begin position="182"/>
        <end position="206"/>
    </location>
</feature>
<sequence>MPYKCVTTCKRTPFSSKQALTQHQRRCEEAKKAELSETYLTPQQRLELKRKEEELVEEWSARKKARIMDPPVLEPPDIALPDNPMPPSPALRPSGRPARPINLPRRYRDPLPRTPLAAVPTASPADEPEPESQPRRLPRVVLIVRDAMRTVANAFGLWREYQHRPTHDPDAAVTLEELSTRYRQKDMQHDSQDTETKDTRLKPPYPLPNMSQYNYMAWLNSDATQKSISEGNRLVQDVILQPGFDAEHFRDFEAGRATRMLDNAKQGTPETFINSFSKTDVEIELPSGEPGHAPTKVKVQSLLHRDILSTIKSAFAAPLASKFHFSPFKLFHLPEGSDVPERVITELYNADAFIQEHDKVQFAPPPPNDPHCKLERVVAALMFWSDATHLANFGDAKLWPVYLFFGNLSKYIRAQPGSGACQHIAYIPSLPDIFTDFANTVHAKWKTQKRDILAHCRRELMHAVWRILLTPEFVEAYKYGIVVICADGVKRRVYPRIFMYSADYPEKVLLANI</sequence>
<reference evidence="2 3" key="1">
    <citation type="submission" date="2024-02" db="EMBL/GenBank/DDBJ databases">
        <title>A draft genome for the cacao thread blight pathogen Marasmius crinis-equi.</title>
        <authorList>
            <person name="Cohen S.P."/>
            <person name="Baruah I.K."/>
            <person name="Amoako-Attah I."/>
            <person name="Bukari Y."/>
            <person name="Meinhardt L.W."/>
            <person name="Bailey B.A."/>
        </authorList>
    </citation>
    <scope>NUCLEOTIDE SEQUENCE [LARGE SCALE GENOMIC DNA]</scope>
    <source>
        <strain evidence="2 3">GH-76</strain>
    </source>
</reference>
<protein>
    <submittedName>
        <fullName evidence="2">Uncharacterized protein</fullName>
    </submittedName>
</protein>
<evidence type="ECO:0000256" key="1">
    <source>
        <dbReference type="SAM" id="MobiDB-lite"/>
    </source>
</evidence>
<dbReference type="EMBL" id="JBAHYK010003426">
    <property type="protein sequence ID" value="KAL0563516.1"/>
    <property type="molecule type" value="Genomic_DNA"/>
</dbReference>